<evidence type="ECO:0000313" key="2">
    <source>
        <dbReference type="EMBL" id="AFY94921.1"/>
    </source>
</evidence>
<feature type="region of interest" description="Disordered" evidence="1">
    <location>
        <begin position="1"/>
        <end position="73"/>
    </location>
</feature>
<organism evidence="2 3">
    <name type="scientific">Chamaesiphon minutus (strain ATCC 27169 / PCC 6605)</name>
    <dbReference type="NCBI Taxonomy" id="1173020"/>
    <lineage>
        <taxon>Bacteria</taxon>
        <taxon>Bacillati</taxon>
        <taxon>Cyanobacteriota</taxon>
        <taxon>Cyanophyceae</taxon>
        <taxon>Gomontiellales</taxon>
        <taxon>Chamaesiphonaceae</taxon>
        <taxon>Chamaesiphon</taxon>
    </lineage>
</organism>
<dbReference type="AlphaFoldDB" id="K9UKF1"/>
<dbReference type="HOGENOM" id="CLU_2697882_0_0_3"/>
<evidence type="ECO:0000313" key="3">
    <source>
        <dbReference type="Proteomes" id="UP000010366"/>
    </source>
</evidence>
<accession>K9UKF1</accession>
<dbReference type="KEGG" id="cmp:Cha6605_3958"/>
<gene>
    <name evidence="2" type="ORF">Cha6605_3958</name>
</gene>
<reference evidence="2 3" key="1">
    <citation type="submission" date="2012-05" db="EMBL/GenBank/DDBJ databases">
        <title>Finished chromosome of genome of Chamaesiphon sp. PCC 6605.</title>
        <authorList>
            <consortium name="US DOE Joint Genome Institute"/>
            <person name="Gugger M."/>
            <person name="Coursin T."/>
            <person name="Rippka R."/>
            <person name="Tandeau De Marsac N."/>
            <person name="Huntemann M."/>
            <person name="Wei C.-L."/>
            <person name="Han J."/>
            <person name="Detter J.C."/>
            <person name="Han C."/>
            <person name="Tapia R."/>
            <person name="Chen A."/>
            <person name="Kyrpides N."/>
            <person name="Mavromatis K."/>
            <person name="Markowitz V."/>
            <person name="Szeto E."/>
            <person name="Ivanova N."/>
            <person name="Pagani I."/>
            <person name="Pati A."/>
            <person name="Goodwin L."/>
            <person name="Nordberg H.P."/>
            <person name="Cantor M.N."/>
            <person name="Hua S.X."/>
            <person name="Woyke T."/>
            <person name="Kerfeld C.A."/>
        </authorList>
    </citation>
    <scope>NUCLEOTIDE SEQUENCE [LARGE SCALE GENOMIC DNA]</scope>
    <source>
        <strain evidence="3">ATCC 27169 / PCC 6605</strain>
    </source>
</reference>
<feature type="compositionally biased region" description="Polar residues" evidence="1">
    <location>
        <begin position="63"/>
        <end position="73"/>
    </location>
</feature>
<name>K9UKF1_CHAP6</name>
<dbReference type="EMBL" id="CP003600">
    <property type="protein sequence ID" value="AFY94921.1"/>
    <property type="molecule type" value="Genomic_DNA"/>
</dbReference>
<keyword evidence="3" id="KW-1185">Reference proteome</keyword>
<dbReference type="RefSeq" id="WP_015161035.1">
    <property type="nucleotide sequence ID" value="NC_019697.1"/>
</dbReference>
<dbReference type="Proteomes" id="UP000010366">
    <property type="component" value="Chromosome"/>
</dbReference>
<protein>
    <submittedName>
        <fullName evidence="2">Uncharacterized protein</fullName>
    </submittedName>
</protein>
<proteinExistence type="predicted"/>
<feature type="compositionally biased region" description="Basic and acidic residues" evidence="1">
    <location>
        <begin position="50"/>
        <end position="62"/>
    </location>
</feature>
<sequence length="73" mass="8160">MSELADSIENCDRSQPLELDESIESMPSNPKHSEREGASGDLPTPPFGHPSEEGIYLRKLRDNMTTPLNSTFR</sequence>
<evidence type="ECO:0000256" key="1">
    <source>
        <dbReference type="SAM" id="MobiDB-lite"/>
    </source>
</evidence>